<protein>
    <recommendedName>
        <fullName evidence="2">Transcription regulator PadR N-terminal domain-containing protein</fullName>
    </recommendedName>
</protein>
<evidence type="ECO:0000313" key="3">
    <source>
        <dbReference type="EMBL" id="GAA1963423.1"/>
    </source>
</evidence>
<dbReference type="InterPro" id="IPR036390">
    <property type="entry name" value="WH_DNA-bd_sf"/>
</dbReference>
<feature type="region of interest" description="Disordered" evidence="1">
    <location>
        <begin position="93"/>
        <end position="112"/>
    </location>
</feature>
<dbReference type="Gene3D" id="1.10.10.10">
    <property type="entry name" value="Winged helix-like DNA-binding domain superfamily/Winged helix DNA-binding domain"/>
    <property type="match status" value="1"/>
</dbReference>
<evidence type="ECO:0000256" key="1">
    <source>
        <dbReference type="SAM" id="MobiDB-lite"/>
    </source>
</evidence>
<proteinExistence type="predicted"/>
<evidence type="ECO:0000313" key="4">
    <source>
        <dbReference type="Proteomes" id="UP001499854"/>
    </source>
</evidence>
<keyword evidence="4" id="KW-1185">Reference proteome</keyword>
<reference evidence="3 4" key="1">
    <citation type="journal article" date="2019" name="Int. J. Syst. Evol. Microbiol.">
        <title>The Global Catalogue of Microorganisms (GCM) 10K type strain sequencing project: providing services to taxonomists for standard genome sequencing and annotation.</title>
        <authorList>
            <consortium name="The Broad Institute Genomics Platform"/>
            <consortium name="The Broad Institute Genome Sequencing Center for Infectious Disease"/>
            <person name="Wu L."/>
            <person name="Ma J."/>
        </authorList>
    </citation>
    <scope>NUCLEOTIDE SEQUENCE [LARGE SCALE GENOMIC DNA]</scope>
    <source>
        <strain evidence="3 4">JCM 16013</strain>
    </source>
</reference>
<dbReference type="Pfam" id="PF03551">
    <property type="entry name" value="PadR"/>
    <property type="match status" value="1"/>
</dbReference>
<dbReference type="InterPro" id="IPR036388">
    <property type="entry name" value="WH-like_DNA-bd_sf"/>
</dbReference>
<dbReference type="EMBL" id="BAAAQM010000009">
    <property type="protein sequence ID" value="GAA1963423.1"/>
    <property type="molecule type" value="Genomic_DNA"/>
</dbReference>
<evidence type="ECO:0000259" key="2">
    <source>
        <dbReference type="Pfam" id="PF03551"/>
    </source>
</evidence>
<name>A0ABN2R4X0_9ACTN</name>
<feature type="domain" description="Transcription regulator PadR N-terminal" evidence="2">
    <location>
        <begin position="35"/>
        <end position="83"/>
    </location>
</feature>
<gene>
    <name evidence="3" type="ORF">GCM10009838_20570</name>
</gene>
<comment type="caution">
    <text evidence="3">The sequence shown here is derived from an EMBL/GenBank/DDBJ whole genome shotgun (WGS) entry which is preliminary data.</text>
</comment>
<organism evidence="3 4">
    <name type="scientific">Catenulispora subtropica</name>
    <dbReference type="NCBI Taxonomy" id="450798"/>
    <lineage>
        <taxon>Bacteria</taxon>
        <taxon>Bacillati</taxon>
        <taxon>Actinomycetota</taxon>
        <taxon>Actinomycetes</taxon>
        <taxon>Catenulisporales</taxon>
        <taxon>Catenulisporaceae</taxon>
        <taxon>Catenulispora</taxon>
    </lineage>
</organism>
<dbReference type="RefSeq" id="WP_344656719.1">
    <property type="nucleotide sequence ID" value="NZ_BAAAQM010000009.1"/>
</dbReference>
<dbReference type="SUPFAM" id="SSF46785">
    <property type="entry name" value="Winged helix' DNA-binding domain"/>
    <property type="match status" value="1"/>
</dbReference>
<accession>A0ABN2R4X0</accession>
<sequence>MRRELRLTRTSQAVLQTLIDGFEDELWGLRICHLTKLPSGTVYPLLARLEDLGWVETSWEGDGRTNTRTTGPRRRFYRLTPNGLIAARTTMAESNSDVKTTHLHGLAADGPQ</sequence>
<dbReference type="Proteomes" id="UP001499854">
    <property type="component" value="Unassembled WGS sequence"/>
</dbReference>
<dbReference type="InterPro" id="IPR005149">
    <property type="entry name" value="Tscrpt_reg_PadR_N"/>
</dbReference>